<sequence>MKKLLLLFLFQSFLLNYFSTQTFASNTNQQAESVTLTDIAGRAYAISFSIGEYGYIGLGNSGSVTYYKDLWKFDPTTNNTTQMTDFPGVARRSAVSFVIDGYAYVGLGSDESRNYLKDFYKYDPVNNEWTSIADFGGVARNSAVAFVIDGKAYVGTGRGTDGPLGDFWVYDPATNQWSQTSAFSGDPRQSATGFALNGKGYLIGGVSYDGGTFQYSDVQEFDPSTGKWTEKVFADYSLGINDASSFVLAGEAYIAYGNKKTVVKYDPFTNNVTSEGDIFNIASSDSRPNGISFVIDSKAYFGFGYTGFFTTTYHNDLNTFEIQNSVPTDINLSNTVIDENNSVGAVIGTFTTVDADVEDTHEYFLVEGDGIMDKDNSLFTIDGDQLIINVSTDWEDDFVYDIYVKTVDNKGASYFRTFQINVRDINEAPVLDGPTAFQVYENPLPDHIVEYLYYKDPEGDYLTYTIKSGNIGNSFTIDNQGKIIVIDTAAIDYESRTQFTLVVEITDEVNTIEETITIDVLNINEVPTIEDATFTINENSEANSLIGELSASDPENDDLTFQITNGNDNGTFRIEGNQLLVNNPEALDYEQTTSFTLTIEVSDGEVFNFDEAIITINLLDVNDDLITGIDDLLTENTIVYPNPVLDRISVKLPSGFIESEFSIEIYNLEGKMIKKINNYDIDKVVSFDVQSLKGGIYTLHIMTDENLIVKRFIKK</sequence>
<accession>A0A848J3L8</accession>
<dbReference type="Gene3D" id="2.120.10.80">
    <property type="entry name" value="Kelch-type beta propeller"/>
    <property type="match status" value="1"/>
</dbReference>
<dbReference type="PANTHER" id="PTHR24027">
    <property type="entry name" value="CADHERIN-23"/>
    <property type="match status" value="1"/>
</dbReference>
<evidence type="ECO:0000256" key="2">
    <source>
        <dbReference type="ARBA" id="ARBA00022737"/>
    </source>
</evidence>
<dbReference type="Gene3D" id="2.60.40.60">
    <property type="entry name" value="Cadherins"/>
    <property type="match status" value="3"/>
</dbReference>
<dbReference type="GO" id="GO:0045296">
    <property type="term" value="F:cadherin binding"/>
    <property type="evidence" value="ECO:0007669"/>
    <property type="project" value="TreeGrafter"/>
</dbReference>
<dbReference type="Pfam" id="PF18962">
    <property type="entry name" value="Por_Secre_tail"/>
    <property type="match status" value="1"/>
</dbReference>
<gene>
    <name evidence="7" type="ORF">HH304_16040</name>
</gene>
<feature type="signal peptide" evidence="5">
    <location>
        <begin position="1"/>
        <end position="24"/>
    </location>
</feature>
<feature type="domain" description="Cadherin" evidence="6">
    <location>
        <begin position="528"/>
        <end position="645"/>
    </location>
</feature>
<evidence type="ECO:0000313" key="7">
    <source>
        <dbReference type="EMBL" id="NMM49918.1"/>
    </source>
</evidence>
<dbReference type="InterPro" id="IPR015915">
    <property type="entry name" value="Kelch-typ_b-propeller"/>
</dbReference>
<dbReference type="EMBL" id="JABBNU010000010">
    <property type="protein sequence ID" value="NMM49918.1"/>
    <property type="molecule type" value="Genomic_DNA"/>
</dbReference>
<keyword evidence="8" id="KW-1185">Reference proteome</keyword>
<dbReference type="Pfam" id="PF24681">
    <property type="entry name" value="Kelch_KLHDC2_KLHL20_DRC7"/>
    <property type="match status" value="1"/>
</dbReference>
<dbReference type="PANTHER" id="PTHR24027:SF419">
    <property type="entry name" value="CADHERIN-17"/>
    <property type="match status" value="1"/>
</dbReference>
<dbReference type="CDD" id="cd11304">
    <property type="entry name" value="Cadherin_repeat"/>
    <property type="match status" value="3"/>
</dbReference>
<dbReference type="InterPro" id="IPR039808">
    <property type="entry name" value="Cadherin"/>
</dbReference>
<keyword evidence="5" id="KW-0732">Signal</keyword>
<reference evidence="7 8" key="1">
    <citation type="submission" date="2020-04" db="EMBL/GenBank/DDBJ databases">
        <title>Flammeovirgaceae bacterium KN852 isolated from deep sea.</title>
        <authorList>
            <person name="Zhang D.-C."/>
        </authorList>
    </citation>
    <scope>NUCLEOTIDE SEQUENCE [LARGE SCALE GENOMIC DNA]</scope>
    <source>
        <strain evidence="7 8">KN852</strain>
    </source>
</reference>
<keyword evidence="2" id="KW-0677">Repeat</keyword>
<dbReference type="SUPFAM" id="SSF49313">
    <property type="entry name" value="Cadherin-like"/>
    <property type="match status" value="3"/>
</dbReference>
<feature type="domain" description="Cadherin" evidence="6">
    <location>
        <begin position="431"/>
        <end position="529"/>
    </location>
</feature>
<dbReference type="GO" id="GO:0016339">
    <property type="term" value="P:calcium-dependent cell-cell adhesion via plasma membrane cell adhesion molecules"/>
    <property type="evidence" value="ECO:0007669"/>
    <property type="project" value="TreeGrafter"/>
</dbReference>
<keyword evidence="3" id="KW-0106">Calcium</keyword>
<dbReference type="GO" id="GO:0007156">
    <property type="term" value="P:homophilic cell adhesion via plasma membrane adhesion molecules"/>
    <property type="evidence" value="ECO:0007669"/>
    <property type="project" value="InterPro"/>
</dbReference>
<dbReference type="Pfam" id="PF00028">
    <property type="entry name" value="Cadherin"/>
    <property type="match status" value="2"/>
</dbReference>
<dbReference type="SMART" id="SM00112">
    <property type="entry name" value="CA"/>
    <property type="match status" value="3"/>
</dbReference>
<protein>
    <submittedName>
        <fullName evidence="7">T9SS type A sorting domain-containing protein</fullName>
    </submittedName>
</protein>
<evidence type="ECO:0000256" key="4">
    <source>
        <dbReference type="ARBA" id="ARBA00023136"/>
    </source>
</evidence>
<evidence type="ECO:0000256" key="3">
    <source>
        <dbReference type="ARBA" id="ARBA00022837"/>
    </source>
</evidence>
<dbReference type="PROSITE" id="PS50268">
    <property type="entry name" value="CADHERIN_2"/>
    <property type="match status" value="3"/>
</dbReference>
<dbReference type="NCBIfam" id="TIGR04183">
    <property type="entry name" value="Por_Secre_tail"/>
    <property type="match status" value="1"/>
</dbReference>
<evidence type="ECO:0000313" key="8">
    <source>
        <dbReference type="Proteomes" id="UP000559010"/>
    </source>
</evidence>
<evidence type="ECO:0000259" key="6">
    <source>
        <dbReference type="PROSITE" id="PS50268"/>
    </source>
</evidence>
<dbReference type="GO" id="GO:0000902">
    <property type="term" value="P:cell morphogenesis"/>
    <property type="evidence" value="ECO:0007669"/>
    <property type="project" value="TreeGrafter"/>
</dbReference>
<dbReference type="SUPFAM" id="SSF117281">
    <property type="entry name" value="Kelch motif"/>
    <property type="match status" value="1"/>
</dbReference>
<dbReference type="GO" id="GO:0008013">
    <property type="term" value="F:beta-catenin binding"/>
    <property type="evidence" value="ECO:0007669"/>
    <property type="project" value="TreeGrafter"/>
</dbReference>
<dbReference type="GO" id="GO:0016342">
    <property type="term" value="C:catenin complex"/>
    <property type="evidence" value="ECO:0007669"/>
    <property type="project" value="TreeGrafter"/>
</dbReference>
<dbReference type="PRINTS" id="PR00205">
    <property type="entry name" value="CADHERIN"/>
</dbReference>
<dbReference type="GO" id="GO:0034332">
    <property type="term" value="P:adherens junction organization"/>
    <property type="evidence" value="ECO:0007669"/>
    <property type="project" value="TreeGrafter"/>
</dbReference>
<keyword evidence="4" id="KW-0472">Membrane</keyword>
<comment type="subcellular location">
    <subcellularLocation>
        <location evidence="1">Membrane</location>
    </subcellularLocation>
</comment>
<dbReference type="GO" id="GO:0005912">
    <property type="term" value="C:adherens junction"/>
    <property type="evidence" value="ECO:0007669"/>
    <property type="project" value="TreeGrafter"/>
</dbReference>
<proteinExistence type="predicted"/>
<comment type="caution">
    <text evidence="7">The sequence shown here is derived from an EMBL/GenBank/DDBJ whole genome shotgun (WGS) entry which is preliminary data.</text>
</comment>
<evidence type="ECO:0000256" key="5">
    <source>
        <dbReference type="SAM" id="SignalP"/>
    </source>
</evidence>
<dbReference type="GO" id="GO:0005509">
    <property type="term" value="F:calcium ion binding"/>
    <property type="evidence" value="ECO:0007669"/>
    <property type="project" value="InterPro"/>
</dbReference>
<dbReference type="Proteomes" id="UP000559010">
    <property type="component" value="Unassembled WGS sequence"/>
</dbReference>
<dbReference type="AlphaFoldDB" id="A0A848J3L8"/>
<dbReference type="InterPro" id="IPR002126">
    <property type="entry name" value="Cadherin-like_dom"/>
</dbReference>
<dbReference type="GO" id="GO:0007043">
    <property type="term" value="P:cell-cell junction assembly"/>
    <property type="evidence" value="ECO:0007669"/>
    <property type="project" value="TreeGrafter"/>
</dbReference>
<dbReference type="GO" id="GO:0044331">
    <property type="term" value="P:cell-cell adhesion mediated by cadherin"/>
    <property type="evidence" value="ECO:0007669"/>
    <property type="project" value="TreeGrafter"/>
</dbReference>
<dbReference type="RefSeq" id="WP_169683502.1">
    <property type="nucleotide sequence ID" value="NZ_JABBNU010000010.1"/>
</dbReference>
<name>A0A848J3L8_9BACT</name>
<organism evidence="7 8">
    <name type="scientific">Marinigracilibium pacificum</name>
    <dbReference type="NCBI Taxonomy" id="2729599"/>
    <lineage>
        <taxon>Bacteria</taxon>
        <taxon>Pseudomonadati</taxon>
        <taxon>Bacteroidota</taxon>
        <taxon>Cytophagia</taxon>
        <taxon>Cytophagales</taxon>
        <taxon>Flammeovirgaceae</taxon>
        <taxon>Marinigracilibium</taxon>
    </lineage>
</organism>
<feature type="chain" id="PRO_5032600698" evidence="5">
    <location>
        <begin position="25"/>
        <end position="715"/>
    </location>
</feature>
<evidence type="ECO:0000256" key="1">
    <source>
        <dbReference type="ARBA" id="ARBA00004370"/>
    </source>
</evidence>
<dbReference type="GO" id="GO:0016477">
    <property type="term" value="P:cell migration"/>
    <property type="evidence" value="ECO:0007669"/>
    <property type="project" value="TreeGrafter"/>
</dbReference>
<feature type="domain" description="Cadherin" evidence="6">
    <location>
        <begin position="337"/>
        <end position="431"/>
    </location>
</feature>
<dbReference type="InterPro" id="IPR015919">
    <property type="entry name" value="Cadherin-like_sf"/>
</dbReference>
<dbReference type="InterPro" id="IPR026444">
    <property type="entry name" value="Secre_tail"/>
</dbReference>